<dbReference type="AlphaFoldDB" id="A0A8S9KR01"/>
<proteinExistence type="predicted"/>
<evidence type="ECO:0000313" key="2">
    <source>
        <dbReference type="EMBL" id="KAF2596211.1"/>
    </source>
</evidence>
<gene>
    <name evidence="2" type="ORF">F2Q68_00008318</name>
</gene>
<protein>
    <recommendedName>
        <fullName evidence="4">Secreted protein</fullName>
    </recommendedName>
</protein>
<evidence type="ECO:0000256" key="1">
    <source>
        <dbReference type="SAM" id="SignalP"/>
    </source>
</evidence>
<organism evidence="2 3">
    <name type="scientific">Brassica cretica</name>
    <name type="common">Mustard</name>
    <dbReference type="NCBI Taxonomy" id="69181"/>
    <lineage>
        <taxon>Eukaryota</taxon>
        <taxon>Viridiplantae</taxon>
        <taxon>Streptophyta</taxon>
        <taxon>Embryophyta</taxon>
        <taxon>Tracheophyta</taxon>
        <taxon>Spermatophyta</taxon>
        <taxon>Magnoliopsida</taxon>
        <taxon>eudicotyledons</taxon>
        <taxon>Gunneridae</taxon>
        <taxon>Pentapetalae</taxon>
        <taxon>rosids</taxon>
        <taxon>malvids</taxon>
        <taxon>Brassicales</taxon>
        <taxon>Brassicaceae</taxon>
        <taxon>Brassiceae</taxon>
        <taxon>Brassica</taxon>
    </lineage>
</organism>
<evidence type="ECO:0008006" key="4">
    <source>
        <dbReference type="Google" id="ProtNLM"/>
    </source>
</evidence>
<comment type="caution">
    <text evidence="2">The sequence shown here is derived from an EMBL/GenBank/DDBJ whole genome shotgun (WGS) entry which is preliminary data.</text>
</comment>
<feature type="chain" id="PRO_5035890902" description="Secreted protein" evidence="1">
    <location>
        <begin position="17"/>
        <end position="84"/>
    </location>
</feature>
<sequence>MLLVELPVLLVFGVTSRKDHSARGTVGAGVDWTSFAKDSCDQHVRLVGGLFLEVSSHLQGRLMQSSHGGKGGDTRMLILLARED</sequence>
<reference evidence="2" key="1">
    <citation type="submission" date="2019-12" db="EMBL/GenBank/DDBJ databases">
        <title>Genome sequencing and annotation of Brassica cretica.</title>
        <authorList>
            <person name="Studholme D.J."/>
            <person name="Sarris P.F."/>
        </authorList>
    </citation>
    <scope>NUCLEOTIDE SEQUENCE</scope>
    <source>
        <strain evidence="2">PFS-001/15</strain>
        <tissue evidence="2">Leaf</tissue>
    </source>
</reference>
<keyword evidence="1" id="KW-0732">Signal</keyword>
<feature type="signal peptide" evidence="1">
    <location>
        <begin position="1"/>
        <end position="16"/>
    </location>
</feature>
<accession>A0A8S9KR01</accession>
<evidence type="ECO:0000313" key="3">
    <source>
        <dbReference type="Proteomes" id="UP000712281"/>
    </source>
</evidence>
<name>A0A8S9KR01_BRACR</name>
<dbReference type="EMBL" id="QGKW02000717">
    <property type="protein sequence ID" value="KAF2596211.1"/>
    <property type="molecule type" value="Genomic_DNA"/>
</dbReference>
<dbReference type="Proteomes" id="UP000712281">
    <property type="component" value="Unassembled WGS sequence"/>
</dbReference>